<dbReference type="InterPro" id="IPR016163">
    <property type="entry name" value="Ald_DH_C"/>
</dbReference>
<organism evidence="2 3">
    <name type="scientific">Lupinus albus</name>
    <name type="common">White lupine</name>
    <name type="synonym">Lupinus termis</name>
    <dbReference type="NCBI Taxonomy" id="3870"/>
    <lineage>
        <taxon>Eukaryota</taxon>
        <taxon>Viridiplantae</taxon>
        <taxon>Streptophyta</taxon>
        <taxon>Embryophyta</taxon>
        <taxon>Tracheophyta</taxon>
        <taxon>Spermatophyta</taxon>
        <taxon>Magnoliopsida</taxon>
        <taxon>eudicotyledons</taxon>
        <taxon>Gunneridae</taxon>
        <taxon>Pentapetalae</taxon>
        <taxon>rosids</taxon>
        <taxon>fabids</taxon>
        <taxon>Fabales</taxon>
        <taxon>Fabaceae</taxon>
        <taxon>Papilionoideae</taxon>
        <taxon>50 kb inversion clade</taxon>
        <taxon>genistoids sensu lato</taxon>
        <taxon>core genistoids</taxon>
        <taxon>Genisteae</taxon>
        <taxon>Lupinus</taxon>
    </lineage>
</organism>
<accession>A0A6A4Q8G2</accession>
<dbReference type="InterPro" id="IPR016162">
    <property type="entry name" value="Ald_DH_N"/>
</dbReference>
<dbReference type="AlphaFoldDB" id="A0A6A4Q8G2"/>
<dbReference type="Gene3D" id="3.40.309.10">
    <property type="entry name" value="Aldehyde Dehydrogenase, Chain A, domain 2"/>
    <property type="match status" value="1"/>
</dbReference>
<protein>
    <submittedName>
        <fullName evidence="2">Putative oxidoreductase</fullName>
    </submittedName>
</protein>
<evidence type="ECO:0000313" key="2">
    <source>
        <dbReference type="EMBL" id="KAE9610052.1"/>
    </source>
</evidence>
<dbReference type="InterPro" id="IPR015590">
    <property type="entry name" value="Aldehyde_DH_dom"/>
</dbReference>
<dbReference type="GO" id="GO:0016620">
    <property type="term" value="F:oxidoreductase activity, acting on the aldehyde or oxo group of donors, NAD or NADP as acceptor"/>
    <property type="evidence" value="ECO:0007669"/>
    <property type="project" value="InterPro"/>
</dbReference>
<reference evidence="3" key="1">
    <citation type="journal article" date="2020" name="Nat. Commun.">
        <title>Genome sequence of the cluster root forming white lupin.</title>
        <authorList>
            <person name="Hufnagel B."/>
            <person name="Marques A."/>
            <person name="Soriano A."/>
            <person name="Marques L."/>
            <person name="Divol F."/>
            <person name="Doumas P."/>
            <person name="Sallet E."/>
            <person name="Mancinotti D."/>
            <person name="Carrere S."/>
            <person name="Marande W."/>
            <person name="Arribat S."/>
            <person name="Keller J."/>
            <person name="Huneau C."/>
            <person name="Blein T."/>
            <person name="Aime D."/>
            <person name="Laguerre M."/>
            <person name="Taylor J."/>
            <person name="Schubert V."/>
            <person name="Nelson M."/>
            <person name="Geu-Flores F."/>
            <person name="Crespi M."/>
            <person name="Gallardo-Guerrero K."/>
            <person name="Delaux P.-M."/>
            <person name="Salse J."/>
            <person name="Berges H."/>
            <person name="Guyot R."/>
            <person name="Gouzy J."/>
            <person name="Peret B."/>
        </authorList>
    </citation>
    <scope>NUCLEOTIDE SEQUENCE [LARGE SCALE GENOMIC DNA]</scope>
    <source>
        <strain evidence="3">cv. Amiga</strain>
    </source>
</reference>
<dbReference type="EMBL" id="WOCE01000007">
    <property type="protein sequence ID" value="KAE9610052.1"/>
    <property type="molecule type" value="Genomic_DNA"/>
</dbReference>
<comment type="caution">
    <text evidence="2">The sequence shown here is derived from an EMBL/GenBank/DDBJ whole genome shotgun (WGS) entry which is preliminary data.</text>
</comment>
<dbReference type="PANTHER" id="PTHR42804:SF1">
    <property type="entry name" value="ALDEHYDE DEHYDROGENASE-RELATED"/>
    <property type="match status" value="1"/>
</dbReference>
<dbReference type="SUPFAM" id="SSF53720">
    <property type="entry name" value="ALDH-like"/>
    <property type="match status" value="1"/>
</dbReference>
<evidence type="ECO:0000313" key="3">
    <source>
        <dbReference type="Proteomes" id="UP000447434"/>
    </source>
</evidence>
<feature type="domain" description="Aldehyde dehydrogenase" evidence="1">
    <location>
        <begin position="3"/>
        <end position="147"/>
    </location>
</feature>
<name>A0A6A4Q8G2_LUPAL</name>
<keyword evidence="3" id="KW-1185">Reference proteome</keyword>
<dbReference type="InterPro" id="IPR016161">
    <property type="entry name" value="Ald_DH/histidinol_DH"/>
</dbReference>
<dbReference type="PANTHER" id="PTHR42804">
    <property type="entry name" value="ALDEHYDE DEHYDROGENASE"/>
    <property type="match status" value="1"/>
</dbReference>
<dbReference type="OrthoDB" id="310895at2759"/>
<dbReference type="Proteomes" id="UP000447434">
    <property type="component" value="Chromosome 7"/>
</dbReference>
<dbReference type="Pfam" id="PF00171">
    <property type="entry name" value="Aldedh"/>
    <property type="match status" value="1"/>
</dbReference>
<dbReference type="Gene3D" id="3.40.605.10">
    <property type="entry name" value="Aldehyde Dehydrogenase, Chain A, domain 1"/>
    <property type="match status" value="1"/>
</dbReference>
<gene>
    <name evidence="2" type="ORF">Lalb_Chr07g0182531</name>
</gene>
<evidence type="ECO:0000259" key="1">
    <source>
        <dbReference type="Pfam" id="PF00171"/>
    </source>
</evidence>
<sequence>MVQYEKILKFISNAKSEGAVILTGGSRPEHLKKGFFIEPTIITDVTTSMQVWREEVFGPVLCVKTFSTEEEAIDLANDTIYGLGSAVLSNDLERCERLSKAFKAGIVWVNCSQPCFTQAPWGGNKRSGFGRDLGEWGLDNYLSVKQVTQYISDEPWGWYQPPSKL</sequence>
<proteinExistence type="predicted"/>